<evidence type="ECO:0000256" key="2">
    <source>
        <dbReference type="SAM" id="Phobius"/>
    </source>
</evidence>
<proteinExistence type="predicted"/>
<feature type="transmembrane region" description="Helical" evidence="2">
    <location>
        <begin position="28"/>
        <end position="48"/>
    </location>
</feature>
<feature type="region of interest" description="Disordered" evidence="1">
    <location>
        <begin position="129"/>
        <end position="184"/>
    </location>
</feature>
<reference evidence="3 4" key="1">
    <citation type="submission" date="2020-05" db="EMBL/GenBank/DDBJ databases">
        <title>Actinomadura verrucosospora NRRL-B18236 (PFL_A860) Genome sequencing and assembly.</title>
        <authorList>
            <person name="Samborskyy M."/>
        </authorList>
    </citation>
    <scope>NUCLEOTIDE SEQUENCE [LARGE SCALE GENOMIC DNA]</scope>
    <source>
        <strain evidence="3 4">NRRL:B18236</strain>
    </source>
</reference>
<gene>
    <name evidence="3" type="ORF">ACTIVE_0957</name>
</gene>
<dbReference type="PANTHER" id="PTHR35335">
    <property type="entry name" value="UPF0716 PROTEIN FXSA"/>
    <property type="match status" value="1"/>
</dbReference>
<dbReference type="Proteomes" id="UP000501240">
    <property type="component" value="Chromosome"/>
</dbReference>
<dbReference type="AlphaFoldDB" id="A0A7D3ZH30"/>
<evidence type="ECO:0000313" key="3">
    <source>
        <dbReference type="EMBL" id="QKG19321.1"/>
    </source>
</evidence>
<dbReference type="Pfam" id="PF04186">
    <property type="entry name" value="FxsA"/>
    <property type="match status" value="1"/>
</dbReference>
<protein>
    <submittedName>
        <fullName evidence="3">FxsA cytoplasmic membrane protein</fullName>
    </submittedName>
</protein>
<keyword evidence="4" id="KW-1185">Reference proteome</keyword>
<feature type="compositionally biased region" description="Acidic residues" evidence="1">
    <location>
        <begin position="175"/>
        <end position="184"/>
    </location>
</feature>
<feature type="compositionally biased region" description="Gly residues" evidence="1">
    <location>
        <begin position="137"/>
        <end position="151"/>
    </location>
</feature>
<dbReference type="InterPro" id="IPR007313">
    <property type="entry name" value="FxsA"/>
</dbReference>
<dbReference type="PANTHER" id="PTHR35335:SF1">
    <property type="entry name" value="UPF0716 PROTEIN FXSA"/>
    <property type="match status" value="1"/>
</dbReference>
<feature type="transmembrane region" description="Helical" evidence="2">
    <location>
        <begin position="77"/>
        <end position="102"/>
    </location>
</feature>
<name>A0A7D3ZH30_ACTVE</name>
<dbReference type="EMBL" id="CP053892">
    <property type="protein sequence ID" value="QKG19321.1"/>
    <property type="molecule type" value="Genomic_DNA"/>
</dbReference>
<organism evidence="3 4">
    <name type="scientific">Actinomadura verrucosospora</name>
    <dbReference type="NCBI Taxonomy" id="46165"/>
    <lineage>
        <taxon>Bacteria</taxon>
        <taxon>Bacillati</taxon>
        <taxon>Actinomycetota</taxon>
        <taxon>Actinomycetes</taxon>
        <taxon>Streptosporangiales</taxon>
        <taxon>Thermomonosporaceae</taxon>
        <taxon>Actinomadura</taxon>
    </lineage>
</organism>
<evidence type="ECO:0000313" key="4">
    <source>
        <dbReference type="Proteomes" id="UP000501240"/>
    </source>
</evidence>
<keyword evidence="2" id="KW-1133">Transmembrane helix</keyword>
<keyword evidence="2" id="KW-0812">Transmembrane</keyword>
<evidence type="ECO:0000256" key="1">
    <source>
        <dbReference type="SAM" id="MobiDB-lite"/>
    </source>
</evidence>
<accession>A0A7D3ZH30</accession>
<dbReference type="NCBIfam" id="NF008528">
    <property type="entry name" value="PRK11463.1-2"/>
    <property type="match status" value="1"/>
</dbReference>
<sequence>MLPLALVLAFLLIPVVEIVLLVQVGEVIGVWPTLALLAAETALGAWIVRREGRRAWHVLQDTLRRGTVPDRELGDAALVMAGGVLLLIPGLITDVLGLLFVLPFTRPLVRRAGSRYAARRMRLAGDRASMTFPSAPGGRGGPGFGPLGGFGPFDPDGEARDPGTPRGPVVRGEVVEEDDHPSRT</sequence>
<dbReference type="GO" id="GO:0016020">
    <property type="term" value="C:membrane"/>
    <property type="evidence" value="ECO:0007669"/>
    <property type="project" value="InterPro"/>
</dbReference>
<keyword evidence="2" id="KW-0472">Membrane</keyword>
<dbReference type="RefSeq" id="WP_173093213.1">
    <property type="nucleotide sequence ID" value="NZ_CP053892.1"/>
</dbReference>